<gene>
    <name evidence="1" type="ORF">RT41_GL000959</name>
</gene>
<dbReference type="AlphaFoldDB" id="A0A2A5RMM2"/>
<comment type="caution">
    <text evidence="1">The sequence shown here is derived from an EMBL/GenBank/DDBJ whole genome shotgun (WGS) entry which is preliminary data.</text>
</comment>
<keyword evidence="2" id="KW-1185">Reference proteome</keyword>
<accession>A0A2A5RMM2</accession>
<proteinExistence type="predicted"/>
<dbReference type="OrthoDB" id="2242870at2"/>
<organism evidence="1 2">
    <name type="scientific">Lactococcus fujiensis JCM 16395</name>
    <dbReference type="NCBI Taxonomy" id="1291764"/>
    <lineage>
        <taxon>Bacteria</taxon>
        <taxon>Bacillati</taxon>
        <taxon>Bacillota</taxon>
        <taxon>Bacilli</taxon>
        <taxon>Lactobacillales</taxon>
        <taxon>Streptococcaceae</taxon>
        <taxon>Lactococcus</taxon>
    </lineage>
</organism>
<dbReference type="STRING" id="1291764.GCA_001311235_00958"/>
<dbReference type="RefSeq" id="WP_054639183.1">
    <property type="nucleotide sequence ID" value="NZ_BBAL01000002.1"/>
</dbReference>
<dbReference type="EMBL" id="JXJU01000003">
    <property type="protein sequence ID" value="PCS00577.1"/>
    <property type="molecule type" value="Genomic_DNA"/>
</dbReference>
<protein>
    <submittedName>
        <fullName evidence="1">Uncharacterized protein</fullName>
    </submittedName>
</protein>
<sequence length="129" mass="15023">MNYSDFMKSKHIAERWGEAQAALESTDQTPEVAYYQELLNDFYDYIQYLESKTFATNDEQANHEIIKDEVEKKSIRTQIEFPEPANDLVMPSVAETTPIEAIPVNFSDLLKENKEVVTDEEDPWFGFME</sequence>
<name>A0A2A5RMM2_9LACT</name>
<dbReference type="Proteomes" id="UP000218181">
    <property type="component" value="Unassembled WGS sequence"/>
</dbReference>
<evidence type="ECO:0000313" key="2">
    <source>
        <dbReference type="Proteomes" id="UP000218181"/>
    </source>
</evidence>
<reference evidence="1 2" key="1">
    <citation type="submission" date="2014-12" db="EMBL/GenBank/DDBJ databases">
        <title>Draft genome sequences of 10 type strains of Lactococcus.</title>
        <authorList>
            <person name="Sun Z."/>
            <person name="Zhong Z."/>
            <person name="Liu W."/>
            <person name="Zhang W."/>
            <person name="Zhang H."/>
        </authorList>
    </citation>
    <scope>NUCLEOTIDE SEQUENCE [LARGE SCALE GENOMIC DNA]</scope>
    <source>
        <strain evidence="1 2">JCM 16395</strain>
    </source>
</reference>
<evidence type="ECO:0000313" key="1">
    <source>
        <dbReference type="EMBL" id="PCS00577.1"/>
    </source>
</evidence>